<evidence type="ECO:0000256" key="1">
    <source>
        <dbReference type="SAM" id="Phobius"/>
    </source>
</evidence>
<dbReference type="RefSeq" id="WP_014277167.1">
    <property type="nucleotide sequence ID" value="NZ_BIMW01000089.1"/>
</dbReference>
<keyword evidence="4" id="KW-1185">Reference proteome</keyword>
<gene>
    <name evidence="3" type="ORF">NIES46_21070</name>
</gene>
<dbReference type="GeneID" id="301682963"/>
<keyword evidence="1" id="KW-0812">Transmembrane</keyword>
<accession>A0A5M3T6H4</accession>
<comment type="caution">
    <text evidence="3">The sequence shown here is derived from an EMBL/GenBank/DDBJ whole genome shotgun (WGS) entry which is preliminary data.</text>
</comment>
<protein>
    <recommendedName>
        <fullName evidence="2">DUF4168 domain-containing protein</fullName>
    </recommendedName>
</protein>
<feature type="domain" description="DUF4168" evidence="2">
    <location>
        <begin position="56"/>
        <end position="148"/>
    </location>
</feature>
<dbReference type="Pfam" id="PF13767">
    <property type="entry name" value="DUF4168"/>
    <property type="match status" value="1"/>
</dbReference>
<keyword evidence="1" id="KW-0472">Membrane</keyword>
<dbReference type="Proteomes" id="UP000326169">
    <property type="component" value="Unassembled WGS sequence"/>
</dbReference>
<evidence type="ECO:0000313" key="4">
    <source>
        <dbReference type="Proteomes" id="UP000326169"/>
    </source>
</evidence>
<dbReference type="InterPro" id="IPR025433">
    <property type="entry name" value="DUF4168"/>
</dbReference>
<reference evidence="3 4" key="1">
    <citation type="journal article" date="2019" name="J Genomics">
        <title>The Draft Genome of a Hydrogen-producing Cyanobacterium, Arthrospira platensis NIES-46.</title>
        <authorList>
            <person name="Suzuki S."/>
            <person name="Yamaguchi H."/>
            <person name="Kawachi M."/>
        </authorList>
    </citation>
    <scope>NUCLEOTIDE SEQUENCE [LARGE SCALE GENOMIC DNA]</scope>
    <source>
        <strain evidence="3 4">NIES-46</strain>
    </source>
</reference>
<organism evidence="3 4">
    <name type="scientific">Limnospira platensis NIES-46</name>
    <dbReference type="NCBI Taxonomy" id="1236695"/>
    <lineage>
        <taxon>Bacteria</taxon>
        <taxon>Bacillati</taxon>
        <taxon>Cyanobacteriota</taxon>
        <taxon>Cyanophyceae</taxon>
        <taxon>Oscillatoriophycideae</taxon>
        <taxon>Oscillatoriales</taxon>
        <taxon>Sirenicapillariaceae</taxon>
        <taxon>Limnospira</taxon>
    </lineage>
</organism>
<sequence length="162" mass="17974">MKLPHQGHLHRLFIQSTAITILSGVGLLTGWVPSLTAPSLTASFSTTARAGNPTFSNQEITNYAQAAIALESRRHQAVEEIKRIVGQVPRIVCDEPTSINMLPGNAPQIAVSYCDQAKRIIESKGLTVSRFNEITRHQQSDSRFRERIQAEILRIMQSPDAR</sequence>
<dbReference type="EMBL" id="BIMW01000089">
    <property type="protein sequence ID" value="GCE94055.1"/>
    <property type="molecule type" value="Genomic_DNA"/>
</dbReference>
<name>A0A5M3T6H4_LIMPL</name>
<feature type="transmembrane region" description="Helical" evidence="1">
    <location>
        <begin position="12"/>
        <end position="32"/>
    </location>
</feature>
<proteinExistence type="predicted"/>
<evidence type="ECO:0000313" key="3">
    <source>
        <dbReference type="EMBL" id="GCE94055.1"/>
    </source>
</evidence>
<evidence type="ECO:0000259" key="2">
    <source>
        <dbReference type="Pfam" id="PF13767"/>
    </source>
</evidence>
<keyword evidence="1" id="KW-1133">Transmembrane helix</keyword>